<evidence type="ECO:0000256" key="4">
    <source>
        <dbReference type="ARBA" id="ARBA00022701"/>
    </source>
</evidence>
<evidence type="ECO:0008006" key="12">
    <source>
        <dbReference type="Google" id="ProtNLM"/>
    </source>
</evidence>
<evidence type="ECO:0000313" key="11">
    <source>
        <dbReference type="Proteomes" id="UP000294003"/>
    </source>
</evidence>
<keyword evidence="11" id="KW-1185">Reference proteome</keyword>
<keyword evidence="3" id="KW-0963">Cytoplasm</keyword>
<dbReference type="InterPro" id="IPR011990">
    <property type="entry name" value="TPR-like_helical_dom_sf"/>
</dbReference>
<keyword evidence="9" id="KW-0206">Cytoskeleton</keyword>
<evidence type="ECO:0000256" key="9">
    <source>
        <dbReference type="ARBA" id="ARBA00023212"/>
    </source>
</evidence>
<name>A0ABY0HFR6_9PEZI</name>
<protein>
    <recommendedName>
        <fullName evidence="12">Kinesin light chain</fullName>
    </recommendedName>
</protein>
<dbReference type="SUPFAM" id="SSF48452">
    <property type="entry name" value="TPR-like"/>
    <property type="match status" value="1"/>
</dbReference>
<keyword evidence="8" id="KW-0505">Motor protein</keyword>
<dbReference type="InterPro" id="IPR019734">
    <property type="entry name" value="TPR_rpt"/>
</dbReference>
<dbReference type="Pfam" id="PF13424">
    <property type="entry name" value="TPR_12"/>
    <property type="match status" value="1"/>
</dbReference>
<evidence type="ECO:0000256" key="5">
    <source>
        <dbReference type="ARBA" id="ARBA00022737"/>
    </source>
</evidence>
<gene>
    <name evidence="10" type="ORF">DL762_001701</name>
</gene>
<dbReference type="Pfam" id="PF13176">
    <property type="entry name" value="TPR_7"/>
    <property type="match status" value="1"/>
</dbReference>
<dbReference type="InterPro" id="IPR002151">
    <property type="entry name" value="Kinesin_light"/>
</dbReference>
<evidence type="ECO:0000256" key="7">
    <source>
        <dbReference type="ARBA" id="ARBA00023054"/>
    </source>
</evidence>
<comment type="subcellular location">
    <subcellularLocation>
        <location evidence="1">Cytoplasm</location>
        <location evidence="1">Cytoskeleton</location>
    </subcellularLocation>
</comment>
<keyword evidence="7" id="KW-0175">Coiled coil</keyword>
<comment type="similarity">
    <text evidence="2">Belongs to the kinesin light chain family.</text>
</comment>
<sequence>MNNLVFVLDRQGKYDEAKQIQRQALQLSQAVLGKEHPDILANINNLAGVLDRQGKYDEAEQIHRQALKLNQAGKYDDAEQMYRQALELKKAVLGKEHPDILTNINNLADVLDSQGKYYEAE</sequence>
<keyword evidence="4" id="KW-0493">Microtubule</keyword>
<evidence type="ECO:0000256" key="6">
    <source>
        <dbReference type="ARBA" id="ARBA00022803"/>
    </source>
</evidence>
<evidence type="ECO:0000256" key="1">
    <source>
        <dbReference type="ARBA" id="ARBA00004245"/>
    </source>
</evidence>
<organism evidence="10 11">
    <name type="scientific">Monosporascus cannonballus</name>
    <dbReference type="NCBI Taxonomy" id="155416"/>
    <lineage>
        <taxon>Eukaryota</taxon>
        <taxon>Fungi</taxon>
        <taxon>Dikarya</taxon>
        <taxon>Ascomycota</taxon>
        <taxon>Pezizomycotina</taxon>
        <taxon>Sordariomycetes</taxon>
        <taxon>Xylariomycetidae</taxon>
        <taxon>Xylariales</taxon>
        <taxon>Xylariales incertae sedis</taxon>
        <taxon>Monosporascus</taxon>
    </lineage>
</organism>
<evidence type="ECO:0000256" key="2">
    <source>
        <dbReference type="ARBA" id="ARBA00009622"/>
    </source>
</evidence>
<dbReference type="PANTHER" id="PTHR45783">
    <property type="entry name" value="KINESIN LIGHT CHAIN"/>
    <property type="match status" value="1"/>
</dbReference>
<evidence type="ECO:0000313" key="10">
    <source>
        <dbReference type="EMBL" id="RYO92421.1"/>
    </source>
</evidence>
<dbReference type="Proteomes" id="UP000294003">
    <property type="component" value="Unassembled WGS sequence"/>
</dbReference>
<dbReference type="PANTHER" id="PTHR45783:SF3">
    <property type="entry name" value="KINESIN LIGHT CHAIN"/>
    <property type="match status" value="1"/>
</dbReference>
<proteinExistence type="inferred from homology"/>
<keyword evidence="6" id="KW-0802">TPR repeat</keyword>
<reference evidence="10 11" key="1">
    <citation type="submission" date="2018-06" db="EMBL/GenBank/DDBJ databases">
        <title>Complete Genomes of Monosporascus.</title>
        <authorList>
            <person name="Robinson A.J."/>
            <person name="Natvig D.O."/>
        </authorList>
    </citation>
    <scope>NUCLEOTIDE SEQUENCE [LARGE SCALE GENOMIC DNA]</scope>
    <source>
        <strain evidence="10 11">CBS 609.92</strain>
    </source>
</reference>
<evidence type="ECO:0000256" key="3">
    <source>
        <dbReference type="ARBA" id="ARBA00022490"/>
    </source>
</evidence>
<comment type="caution">
    <text evidence="10">The sequence shown here is derived from an EMBL/GenBank/DDBJ whole genome shotgun (WGS) entry which is preliminary data.</text>
</comment>
<keyword evidence="5" id="KW-0677">Repeat</keyword>
<evidence type="ECO:0000256" key="8">
    <source>
        <dbReference type="ARBA" id="ARBA00023175"/>
    </source>
</evidence>
<dbReference type="EMBL" id="QJNS01000028">
    <property type="protein sequence ID" value="RYO92421.1"/>
    <property type="molecule type" value="Genomic_DNA"/>
</dbReference>
<accession>A0ABY0HFR6</accession>
<dbReference type="Gene3D" id="1.25.40.10">
    <property type="entry name" value="Tetratricopeptide repeat domain"/>
    <property type="match status" value="2"/>
</dbReference>